<comment type="caution">
    <text evidence="2">The sequence shown here is derived from an EMBL/GenBank/DDBJ whole genome shotgun (WGS) entry which is preliminary data.</text>
</comment>
<dbReference type="AlphaFoldDB" id="A0A412CGX6"/>
<accession>A0A412CGX6</accession>
<reference evidence="2 3" key="1">
    <citation type="submission" date="2018-08" db="EMBL/GenBank/DDBJ databases">
        <title>A genome reference for cultivated species of the human gut microbiota.</title>
        <authorList>
            <person name="Zou Y."/>
            <person name="Xue W."/>
            <person name="Luo G."/>
        </authorList>
    </citation>
    <scope>NUCLEOTIDE SEQUENCE [LARGE SCALE GENOMIC DNA]</scope>
    <source>
        <strain evidence="2 3">AF27-12</strain>
    </source>
</reference>
<dbReference type="PANTHER" id="PTHR43236:SF2">
    <property type="entry name" value="BLL0069 PROTEIN"/>
    <property type="match status" value="1"/>
</dbReference>
<dbReference type="InterPro" id="IPR052345">
    <property type="entry name" value="Rad_response_metalloprotease"/>
</dbReference>
<evidence type="ECO:0000259" key="1">
    <source>
        <dbReference type="Pfam" id="PF06114"/>
    </source>
</evidence>
<dbReference type="PANTHER" id="PTHR43236">
    <property type="entry name" value="ANTITOXIN HIGA1"/>
    <property type="match status" value="1"/>
</dbReference>
<dbReference type="Pfam" id="PF06114">
    <property type="entry name" value="Peptidase_M78"/>
    <property type="match status" value="1"/>
</dbReference>
<dbReference type="EMBL" id="QRTP01000004">
    <property type="protein sequence ID" value="RGQ85524.1"/>
    <property type="molecule type" value="Genomic_DNA"/>
</dbReference>
<dbReference type="InterPro" id="IPR010359">
    <property type="entry name" value="IrrE_HExxH"/>
</dbReference>
<dbReference type="Gene3D" id="1.10.10.2910">
    <property type="match status" value="1"/>
</dbReference>
<protein>
    <submittedName>
        <fullName evidence="2">ImmA/IrrE family metallo-endopeptidase</fullName>
    </submittedName>
</protein>
<organism evidence="2 3">
    <name type="scientific">Megamonas rupellensis</name>
    <dbReference type="NCBI Taxonomy" id="491921"/>
    <lineage>
        <taxon>Bacteria</taxon>
        <taxon>Bacillati</taxon>
        <taxon>Bacillota</taxon>
        <taxon>Negativicutes</taxon>
        <taxon>Selenomonadales</taxon>
        <taxon>Selenomonadaceae</taxon>
        <taxon>Megamonas</taxon>
    </lineage>
</organism>
<sequence>MGVVFVQKVTPKQLISKYKTNNPQEIAQELGIIILFEPLGEINGYYNTAFRQKFIHINNTLVEAKQKFTIAHELGHALLHPKANTPFLRDNTLFSINKLEIEANKFAVDLLITDEAIAEVKHLTLDQMANYFGINKNLIKLRLNTK</sequence>
<proteinExistence type="predicted"/>
<feature type="domain" description="IrrE N-terminal-like" evidence="1">
    <location>
        <begin position="27"/>
        <end position="144"/>
    </location>
</feature>
<evidence type="ECO:0000313" key="2">
    <source>
        <dbReference type="EMBL" id="RGQ85524.1"/>
    </source>
</evidence>
<dbReference type="Proteomes" id="UP000286147">
    <property type="component" value="Unassembled WGS sequence"/>
</dbReference>
<evidence type="ECO:0000313" key="3">
    <source>
        <dbReference type="Proteomes" id="UP000286147"/>
    </source>
</evidence>
<name>A0A412CGX6_9FIRM</name>
<gene>
    <name evidence="2" type="ORF">DWY77_02645</name>
</gene>